<dbReference type="Pfam" id="PF08722">
    <property type="entry name" value="Tn7_TnsA-like_N"/>
    <property type="match status" value="1"/>
</dbReference>
<evidence type="ECO:0000313" key="3">
    <source>
        <dbReference type="Proteomes" id="UP000465062"/>
    </source>
</evidence>
<gene>
    <name evidence="2" type="ORF">FHE72_12075</name>
</gene>
<dbReference type="InterPro" id="IPR011856">
    <property type="entry name" value="tRNA_endonuc-like_dom_sf"/>
</dbReference>
<name>A0A6I6USW9_9BACI</name>
<protein>
    <submittedName>
        <fullName evidence="2">S-layer protein</fullName>
    </submittedName>
</protein>
<dbReference type="Gene3D" id="3.40.1350.10">
    <property type="match status" value="1"/>
</dbReference>
<feature type="domain" description="TnsA endonuclease N-terminal" evidence="1">
    <location>
        <begin position="48"/>
        <end position="127"/>
    </location>
</feature>
<evidence type="ECO:0000259" key="1">
    <source>
        <dbReference type="Pfam" id="PF08722"/>
    </source>
</evidence>
<dbReference type="InterPro" id="IPR014833">
    <property type="entry name" value="TnsA_N"/>
</dbReference>
<organism evidence="2 3">
    <name type="scientific">Rossellomorea vietnamensis</name>
    <dbReference type="NCBI Taxonomy" id="218284"/>
    <lineage>
        <taxon>Bacteria</taxon>
        <taxon>Bacillati</taxon>
        <taxon>Bacillota</taxon>
        <taxon>Bacilli</taxon>
        <taxon>Bacillales</taxon>
        <taxon>Bacillaceae</taxon>
        <taxon>Rossellomorea</taxon>
    </lineage>
</organism>
<evidence type="ECO:0000313" key="2">
    <source>
        <dbReference type="EMBL" id="QHE61670.1"/>
    </source>
</evidence>
<dbReference type="EMBL" id="CP047394">
    <property type="protein sequence ID" value="QHE61670.1"/>
    <property type="molecule type" value="Genomic_DNA"/>
</dbReference>
<reference evidence="2 3" key="1">
    <citation type="submission" date="2019-06" db="EMBL/GenBank/DDBJ databases">
        <title>An operon consisting of a P-type ATPase gene and a transcriptional regular gene given the different cadmium resistance in Bacillus vietamensis 151-6 and Bacillus marisflavi 151-25.</title>
        <authorList>
            <person name="Yu X."/>
        </authorList>
    </citation>
    <scope>NUCLEOTIDE SEQUENCE [LARGE SCALE GENOMIC DNA]</scope>
    <source>
        <strain evidence="2 3">151-6</strain>
    </source>
</reference>
<sequence>MYSPIKQKNISHYGNNIWDCFSYKVNRDVMFFSELEYHHWILIECTREIKSFCEQPREMTAYIDNEVKSSIVDMWIEWHDGTQEFIEVKYEKDIKNLNDVKNRVATQIKVQEKWCKENNYIHRIATEKHIRQYPLLDNYKILLPYFKLHRNPSDQTSINQQQVLEALSNRKPSSFRQLFHNLSTLTLPEFYDAVFTLYIDQQIWIDMKNTLLNSETEVVIENDK</sequence>
<proteinExistence type="predicted"/>
<accession>A0A6I6USW9</accession>
<dbReference type="GO" id="GO:0003676">
    <property type="term" value="F:nucleic acid binding"/>
    <property type="evidence" value="ECO:0007669"/>
    <property type="project" value="InterPro"/>
</dbReference>
<dbReference type="RefSeq" id="WP_159362047.1">
    <property type="nucleotide sequence ID" value="NZ_CP047394.1"/>
</dbReference>
<dbReference type="AlphaFoldDB" id="A0A6I6USW9"/>
<dbReference type="Proteomes" id="UP000465062">
    <property type="component" value="Chromosome"/>
</dbReference>
<dbReference type="KEGG" id="bvq:FHE72_12075"/>